<gene>
    <name evidence="5" type="ordered locus">SpiBuddy_2269</name>
</gene>
<dbReference type="Gene3D" id="1.20.1090.10">
    <property type="entry name" value="Dehydroquinate synthase-like - alpha domain"/>
    <property type="match status" value="1"/>
</dbReference>
<dbReference type="GO" id="GO:0046872">
    <property type="term" value="F:metal ion binding"/>
    <property type="evidence" value="ECO:0007669"/>
    <property type="project" value="InterPro"/>
</dbReference>
<dbReference type="STRING" id="158189.SpiBuddy_2269"/>
<feature type="domain" description="Alcohol dehydrogenase iron-type/glycerol dehydrogenase GldA" evidence="3">
    <location>
        <begin position="27"/>
        <end position="178"/>
    </location>
</feature>
<dbReference type="Gene3D" id="3.40.50.1970">
    <property type="match status" value="1"/>
</dbReference>
<dbReference type="SMR" id="F0RSH5"/>
<evidence type="ECO:0000256" key="2">
    <source>
        <dbReference type="ARBA" id="ARBA00023002"/>
    </source>
</evidence>
<evidence type="ECO:0000313" key="6">
    <source>
        <dbReference type="Proteomes" id="UP000008466"/>
    </source>
</evidence>
<dbReference type="eggNOG" id="COG1454">
    <property type="taxonomic scope" value="Bacteria"/>
</dbReference>
<dbReference type="PANTHER" id="PTHR11496">
    <property type="entry name" value="ALCOHOL DEHYDROGENASE"/>
    <property type="match status" value="1"/>
</dbReference>
<name>F0RSH5_SPHGB</name>
<dbReference type="InterPro" id="IPR039697">
    <property type="entry name" value="Alcohol_dehydrogenase_Fe"/>
</dbReference>
<evidence type="ECO:0000259" key="4">
    <source>
        <dbReference type="Pfam" id="PF25137"/>
    </source>
</evidence>
<proteinExistence type="inferred from homology"/>
<dbReference type="HOGENOM" id="CLU_007207_0_0_12"/>
<dbReference type="KEGG" id="sbu:SpiBuddy_2269"/>
<comment type="similarity">
    <text evidence="1">Belongs to the iron-containing alcohol dehydrogenase family.</text>
</comment>
<feature type="domain" description="Fe-containing alcohol dehydrogenase-like C-terminal" evidence="4">
    <location>
        <begin position="192"/>
        <end position="387"/>
    </location>
</feature>
<accession>F0RSH5</accession>
<dbReference type="InterPro" id="IPR056798">
    <property type="entry name" value="ADH_Fe_C"/>
</dbReference>
<evidence type="ECO:0000259" key="3">
    <source>
        <dbReference type="Pfam" id="PF00465"/>
    </source>
</evidence>
<evidence type="ECO:0000256" key="1">
    <source>
        <dbReference type="ARBA" id="ARBA00007358"/>
    </source>
</evidence>
<dbReference type="CDD" id="cd08551">
    <property type="entry name" value="Fe-ADH"/>
    <property type="match status" value="1"/>
</dbReference>
<dbReference type="EMBL" id="CP002541">
    <property type="protein sequence ID" value="ADY14088.1"/>
    <property type="molecule type" value="Genomic_DNA"/>
</dbReference>
<dbReference type="InterPro" id="IPR001670">
    <property type="entry name" value="ADH_Fe/GldA"/>
</dbReference>
<reference evidence="6" key="1">
    <citation type="submission" date="2011-02" db="EMBL/GenBank/DDBJ databases">
        <title>Complete sequence of Spirochaeta sp. Buddy.</title>
        <authorList>
            <person name="Lucas S."/>
            <person name="Copeland A."/>
            <person name="Lapidus A."/>
            <person name="Cheng J.-F."/>
            <person name="Goodwin L."/>
            <person name="Pitluck S."/>
            <person name="Zeytun A."/>
            <person name="Detter J.C."/>
            <person name="Han C."/>
            <person name="Tapia R."/>
            <person name="Land M."/>
            <person name="Hauser L."/>
            <person name="Kyrpides N."/>
            <person name="Ivanova N."/>
            <person name="Mikhailova N."/>
            <person name="Pagani I."/>
            <person name="Ritalahti K.M."/>
            <person name="Loeffler F.E."/>
            <person name="Woyke T."/>
        </authorList>
    </citation>
    <scope>NUCLEOTIDE SEQUENCE [LARGE SCALE GENOMIC DNA]</scope>
    <source>
        <strain evidence="6">ATCC BAA-1886 / DSM 22777 / Buddy</strain>
    </source>
</reference>
<organism evidence="5 6">
    <name type="scientific">Sphaerochaeta globosa (strain ATCC BAA-1886 / DSM 22777 / Buddy)</name>
    <name type="common">Spirochaeta sp. (strain Buddy)</name>
    <dbReference type="NCBI Taxonomy" id="158189"/>
    <lineage>
        <taxon>Bacteria</taxon>
        <taxon>Pseudomonadati</taxon>
        <taxon>Spirochaetota</taxon>
        <taxon>Spirochaetia</taxon>
        <taxon>Spirochaetales</taxon>
        <taxon>Sphaerochaetaceae</taxon>
        <taxon>Sphaerochaeta</taxon>
    </lineage>
</organism>
<dbReference type="GO" id="GO:0004022">
    <property type="term" value="F:alcohol dehydrogenase (NAD+) activity"/>
    <property type="evidence" value="ECO:0007669"/>
    <property type="project" value="UniProtKB-EC"/>
</dbReference>
<dbReference type="Pfam" id="PF25137">
    <property type="entry name" value="ADH_Fe_C"/>
    <property type="match status" value="1"/>
</dbReference>
<dbReference type="RefSeq" id="WP_013607937.1">
    <property type="nucleotide sequence ID" value="NC_015152.1"/>
</dbReference>
<dbReference type="AlphaFoldDB" id="F0RSH5"/>
<dbReference type="SUPFAM" id="SSF56796">
    <property type="entry name" value="Dehydroquinate synthase-like"/>
    <property type="match status" value="1"/>
</dbReference>
<keyword evidence="2 5" id="KW-0560">Oxidoreductase</keyword>
<protein>
    <submittedName>
        <fullName evidence="5">Alcohol dehydrogenase</fullName>
        <ecNumber evidence="5">1.1.1.1</ecNumber>
    </submittedName>
</protein>
<dbReference type="OrthoDB" id="9815791at2"/>
<dbReference type="EC" id="1.1.1.1" evidence="5"/>
<dbReference type="PANTHER" id="PTHR11496:SF102">
    <property type="entry name" value="ALCOHOL DEHYDROGENASE 4"/>
    <property type="match status" value="1"/>
</dbReference>
<keyword evidence="6" id="KW-1185">Reference proteome</keyword>
<dbReference type="Proteomes" id="UP000008466">
    <property type="component" value="Chromosome"/>
</dbReference>
<evidence type="ECO:0000313" key="5">
    <source>
        <dbReference type="EMBL" id="ADY14088.1"/>
    </source>
</evidence>
<dbReference type="Pfam" id="PF00465">
    <property type="entry name" value="Fe-ADH"/>
    <property type="match status" value="1"/>
</dbReference>
<sequence length="389" mass="42264">MMESLLSAVPILSFTELNGSSLAQLLRFASKNEAKLSVCAVIDNAPIPYKDCLLKELSEYATVHVFDQVQPNPQTVDIMSMYADPRFLGCDVIVGIGGGSTLDSAKALAMLATNGGELDEYLGNQSKRKITERSRTLVLIPTTAGTGSEVTKVGVYTDATGRKYTLGSPLMMAHAAVLVSCLLDSVPPSLCAATGLDALDHALESIWNKNSTALTKIVARNAAIEILETLPKLYEAIRTNNPKKRSLTQAMLKASTKAGIAFNLTGTAAGHAISFILSEEWHVPHGLACAFTLLEVFDWAVQDATNKMELALIGNHFHPTFSQEQAVMALRSDIAALMQDLAIPTRFSDINVTLSDITVFDRCLDDPKLHNQRPPLQKEDLYRMLEAKR</sequence>